<dbReference type="EMBL" id="CP051627">
    <property type="protein sequence ID" value="UPT22121.1"/>
    <property type="molecule type" value="Genomic_DNA"/>
</dbReference>
<dbReference type="Proteomes" id="UP000832041">
    <property type="component" value="Chromosome"/>
</dbReference>
<evidence type="ECO:0000313" key="8">
    <source>
        <dbReference type="Proteomes" id="UP000832041"/>
    </source>
</evidence>
<dbReference type="Gene3D" id="3.40.50.720">
    <property type="entry name" value="NAD(P)-binding Rossmann-like Domain"/>
    <property type="match status" value="1"/>
</dbReference>
<reference evidence="7 8" key="1">
    <citation type="submission" date="2020-04" db="EMBL/GenBank/DDBJ databases">
        <title>Thermobifida alba genome sequencing and assembly.</title>
        <authorList>
            <person name="Luzics S."/>
            <person name="Horvath B."/>
            <person name="Nagy I."/>
            <person name="Toth A."/>
            <person name="Nagy I."/>
            <person name="Kukolya J."/>
        </authorList>
    </citation>
    <scope>NUCLEOTIDE SEQUENCE [LARGE SCALE GENOMIC DNA]</scope>
    <source>
        <strain evidence="7 8">DSM 43795</strain>
    </source>
</reference>
<dbReference type="InterPro" id="IPR013154">
    <property type="entry name" value="ADH-like_N"/>
</dbReference>
<keyword evidence="3" id="KW-0862">Zinc</keyword>
<feature type="domain" description="Alcohol dehydrogenase-like N-terminal" evidence="5">
    <location>
        <begin position="25"/>
        <end position="139"/>
    </location>
</feature>
<organism evidence="7 8">
    <name type="scientific">Thermobifida alba</name>
    <name type="common">Thermomonospora alba</name>
    <dbReference type="NCBI Taxonomy" id="53522"/>
    <lineage>
        <taxon>Bacteria</taxon>
        <taxon>Bacillati</taxon>
        <taxon>Actinomycetota</taxon>
        <taxon>Actinomycetes</taxon>
        <taxon>Streptosporangiales</taxon>
        <taxon>Nocardiopsidaceae</taxon>
        <taxon>Thermobifida</taxon>
    </lineage>
</organism>
<proteinExistence type="predicted"/>
<evidence type="ECO:0000256" key="2">
    <source>
        <dbReference type="ARBA" id="ARBA00022723"/>
    </source>
</evidence>
<keyword evidence="2" id="KW-0479">Metal-binding</keyword>
<dbReference type="PANTHER" id="PTHR43401">
    <property type="entry name" value="L-THREONINE 3-DEHYDROGENASE"/>
    <property type="match status" value="1"/>
</dbReference>
<dbReference type="Pfam" id="PF08240">
    <property type="entry name" value="ADH_N"/>
    <property type="match status" value="1"/>
</dbReference>
<dbReference type="InterPro" id="IPR031640">
    <property type="entry name" value="Glu_dehyd_C"/>
</dbReference>
<protein>
    <submittedName>
        <fullName evidence="7">Glucose 1-dehydrogenase</fullName>
    </submittedName>
</protein>
<comment type="cofactor">
    <cofactor evidence="1">
        <name>Zn(2+)</name>
        <dbReference type="ChEBI" id="CHEBI:29105"/>
    </cofactor>
</comment>
<keyword evidence="4" id="KW-0560">Oxidoreductase</keyword>
<dbReference type="Pfam" id="PF16912">
    <property type="entry name" value="Glu_dehyd_C"/>
    <property type="match status" value="1"/>
</dbReference>
<evidence type="ECO:0000256" key="3">
    <source>
        <dbReference type="ARBA" id="ARBA00022833"/>
    </source>
</evidence>
<evidence type="ECO:0000259" key="6">
    <source>
        <dbReference type="Pfam" id="PF16912"/>
    </source>
</evidence>
<evidence type="ECO:0000313" key="7">
    <source>
        <dbReference type="EMBL" id="UPT22121.1"/>
    </source>
</evidence>
<dbReference type="CDD" id="cd08230">
    <property type="entry name" value="glucose_DH"/>
    <property type="match status" value="1"/>
</dbReference>
<name>A0ABY4L394_THEAE</name>
<dbReference type="PANTHER" id="PTHR43401:SF2">
    <property type="entry name" value="L-THREONINE 3-DEHYDROGENASE"/>
    <property type="match status" value="1"/>
</dbReference>
<evidence type="ECO:0000256" key="4">
    <source>
        <dbReference type="ARBA" id="ARBA00023002"/>
    </source>
</evidence>
<sequence>MRALTVVPGKAGSVEVGEVPEPVAGEGELLVDGVALGICGTDHEIVGGLHGSAPEGADRLVLGHESLGRVRAAPPGSGFAPGDLVVGVVRRPDPQPCGACAHGDFDACRNGRFTERGIKERHGYGSERWTVEAEYAVRLAPELEEVGVLLEPASVVAKAWEQIERVGGRSWFDPRRLLVTGAGPIGLLAALFGLQRGLEVHVLDQVDSGVKPELVAALDATYHTGGLAEVAAAVNPEVVVEATGAPRLVLDAITTNAPFGVVCLVGLSSAGTRIPVDAGALNRSIVLENDAFFGSVNANLRHYELAARALSWADRTWLTRMITRRLPLERAHEAFRDGGADDVKVVVDL</sequence>
<dbReference type="InterPro" id="IPR050129">
    <property type="entry name" value="Zn_alcohol_dh"/>
</dbReference>
<accession>A0ABY4L394</accession>
<evidence type="ECO:0000259" key="5">
    <source>
        <dbReference type="Pfam" id="PF08240"/>
    </source>
</evidence>
<gene>
    <name evidence="7" type="ORF">FOF52_15055</name>
</gene>
<dbReference type="RefSeq" id="WP_248590608.1">
    <property type="nucleotide sequence ID" value="NZ_BAABEB010000005.1"/>
</dbReference>
<dbReference type="Gene3D" id="3.90.180.10">
    <property type="entry name" value="Medium-chain alcohol dehydrogenases, catalytic domain"/>
    <property type="match status" value="1"/>
</dbReference>
<feature type="domain" description="Glucose dehydrogenase C-terminal" evidence="6">
    <location>
        <begin position="145"/>
        <end position="349"/>
    </location>
</feature>
<dbReference type="SUPFAM" id="SSF51735">
    <property type="entry name" value="NAD(P)-binding Rossmann-fold domains"/>
    <property type="match status" value="1"/>
</dbReference>
<dbReference type="InterPro" id="IPR011032">
    <property type="entry name" value="GroES-like_sf"/>
</dbReference>
<keyword evidence="8" id="KW-1185">Reference proteome</keyword>
<dbReference type="InterPro" id="IPR036291">
    <property type="entry name" value="NAD(P)-bd_dom_sf"/>
</dbReference>
<evidence type="ECO:0000256" key="1">
    <source>
        <dbReference type="ARBA" id="ARBA00001947"/>
    </source>
</evidence>
<dbReference type="SUPFAM" id="SSF50129">
    <property type="entry name" value="GroES-like"/>
    <property type="match status" value="1"/>
</dbReference>